<dbReference type="GO" id="GO:0003677">
    <property type="term" value="F:DNA binding"/>
    <property type="evidence" value="ECO:0007669"/>
    <property type="project" value="InterPro"/>
</dbReference>
<dbReference type="OrthoDB" id="7304458at2"/>
<dbReference type="Gene3D" id="1.10.260.40">
    <property type="entry name" value="lambda repressor-like DNA-binding domains"/>
    <property type="match status" value="1"/>
</dbReference>
<dbReference type="InterPro" id="IPR010982">
    <property type="entry name" value="Lambda_DNA-bd_dom_sf"/>
</dbReference>
<dbReference type="AlphaFoldDB" id="A0A286H1U2"/>
<dbReference type="SUPFAM" id="SSF47413">
    <property type="entry name" value="lambda repressor-like DNA-binding domains"/>
    <property type="match status" value="1"/>
</dbReference>
<name>A0A286H1U2_9PROT</name>
<sequence>MFKPGETIPRFAAVEAVEPDTLDIVWDDGRSQRVSLAGWIAANDLGPVFAGVRRFGDIRVIDYGTAIQWGEDDELTIDNLHVLMIGQEQQELSAGDIGKWQESMHVSNQEAADLIGVRVSTWHNYKSGETRIPKGTQIALRAMLKDPVVFEAHYRPRRAGRPAKSGSGVSR</sequence>
<dbReference type="InterPro" id="IPR036782">
    <property type="entry name" value="NE0471-like_N"/>
</dbReference>
<organism evidence="1 2">
    <name type="scientific">Caenispirillum bisanense</name>
    <dbReference type="NCBI Taxonomy" id="414052"/>
    <lineage>
        <taxon>Bacteria</taxon>
        <taxon>Pseudomonadati</taxon>
        <taxon>Pseudomonadota</taxon>
        <taxon>Alphaproteobacteria</taxon>
        <taxon>Rhodospirillales</taxon>
        <taxon>Novispirillaceae</taxon>
        <taxon>Caenispirillum</taxon>
    </lineage>
</organism>
<keyword evidence="2" id="KW-1185">Reference proteome</keyword>
<dbReference type="Proteomes" id="UP000219621">
    <property type="component" value="Unassembled WGS sequence"/>
</dbReference>
<reference evidence="1 2" key="1">
    <citation type="submission" date="2017-09" db="EMBL/GenBank/DDBJ databases">
        <authorList>
            <person name="Ehlers B."/>
            <person name="Leendertz F.H."/>
        </authorList>
    </citation>
    <scope>NUCLEOTIDE SEQUENCE [LARGE SCALE GENOMIC DNA]</scope>
    <source>
        <strain evidence="1 2">USBA 140</strain>
    </source>
</reference>
<evidence type="ECO:0000313" key="1">
    <source>
        <dbReference type="EMBL" id="SOE01672.1"/>
    </source>
</evidence>
<dbReference type="RefSeq" id="WP_097281740.1">
    <property type="nucleotide sequence ID" value="NZ_OCNJ01000021.1"/>
</dbReference>
<evidence type="ECO:0000313" key="2">
    <source>
        <dbReference type="Proteomes" id="UP000219621"/>
    </source>
</evidence>
<evidence type="ECO:0008006" key="3">
    <source>
        <dbReference type="Google" id="ProtNLM"/>
    </source>
</evidence>
<gene>
    <name evidence="1" type="ORF">SAMN05421508_12121</name>
</gene>
<accession>A0A286H1U2</accession>
<protein>
    <recommendedName>
        <fullName evidence="3">DUF2442 domain-containing protein</fullName>
    </recommendedName>
</protein>
<dbReference type="Gene3D" id="3.30.2020.10">
    <property type="entry name" value="NE0471-like N-terminal domain"/>
    <property type="match status" value="1"/>
</dbReference>
<dbReference type="SUPFAM" id="SSF143880">
    <property type="entry name" value="NE0471 N-terminal domain-like"/>
    <property type="match status" value="1"/>
</dbReference>
<proteinExistence type="predicted"/>
<dbReference type="EMBL" id="OCNJ01000021">
    <property type="protein sequence ID" value="SOE01672.1"/>
    <property type="molecule type" value="Genomic_DNA"/>
</dbReference>